<feature type="transmembrane region" description="Helical" evidence="7">
    <location>
        <begin position="20"/>
        <end position="39"/>
    </location>
</feature>
<comment type="subcellular location">
    <subcellularLocation>
        <location evidence="1">Cell membrane</location>
        <topology evidence="1">Multi-pass membrane protein</topology>
    </subcellularLocation>
</comment>
<protein>
    <submittedName>
        <fullName evidence="9">Amino acid permease</fullName>
    </submittedName>
</protein>
<name>A0ABU8FSJ5_9BACI</name>
<feature type="transmembrane region" description="Helical" evidence="7">
    <location>
        <begin position="336"/>
        <end position="355"/>
    </location>
</feature>
<evidence type="ECO:0000313" key="9">
    <source>
        <dbReference type="EMBL" id="MEI4828977.1"/>
    </source>
</evidence>
<proteinExistence type="predicted"/>
<dbReference type="Pfam" id="PF00324">
    <property type="entry name" value="AA_permease"/>
    <property type="match status" value="1"/>
</dbReference>
<dbReference type="InterPro" id="IPR004840">
    <property type="entry name" value="Amino_acid_permease_CS"/>
</dbReference>
<keyword evidence="3 7" id="KW-0812">Transmembrane</keyword>
<dbReference type="RefSeq" id="WP_336481315.1">
    <property type="nucleotide sequence ID" value="NZ_JBAWSV010000001.1"/>
</dbReference>
<evidence type="ECO:0000313" key="10">
    <source>
        <dbReference type="EMBL" id="MEI4830936.1"/>
    </source>
</evidence>
<sequence length="469" mass="51161">MEGQQLKRVLKTRHLSMISMGGVIGTGLFLGSGLTINSAGAGGAIVAYLVGGVMTYMVMLCLGELAVAMPVTGSFQAYATKYIGPSTGFMVGIAYWMSWATTVGLEFTAAGLLMKRWFPHTPTWVWCLFFIVLLFGLNALTTKGFAETEYYFAGIKIVAIILFIIIGGCAVLGIISLKGGQAAPFFSNLYNDGGWFPKGFTPILVTMISVLYGFQGTELLGITAGESENPKRDIPKATKNIIFRVLLFYVTSIVIVSALVPWRKAGLVESPFVMMFDKVGIPYAADIMNFVILTAVLSVGNSGLYLCSRMFFAMSESGQVPKTFGKLNKRGIPMNALLVSLGFALLSLLTSIIAANTLFVVLLAISGIGTTIAWAVIALSHISFRRSYVKNGGKLEDLVFRVKWYPFVPISSFIMCVGIILSLVLDPNQRASFYWATAFVVVCYVYYLARFKRFNKAIPIQTSKMEENL</sequence>
<evidence type="ECO:0000256" key="2">
    <source>
        <dbReference type="ARBA" id="ARBA00022448"/>
    </source>
</evidence>
<dbReference type="PROSITE" id="PS00218">
    <property type="entry name" value="AMINO_ACID_PERMEASE_1"/>
    <property type="match status" value="1"/>
</dbReference>
<dbReference type="PIRSF" id="PIRSF006060">
    <property type="entry name" value="AA_transporter"/>
    <property type="match status" value="1"/>
</dbReference>
<feature type="transmembrane region" description="Helical" evidence="7">
    <location>
        <begin position="241"/>
        <end position="260"/>
    </location>
</feature>
<feature type="transmembrane region" description="Helical" evidence="7">
    <location>
        <begin position="45"/>
        <end position="67"/>
    </location>
</feature>
<evidence type="ECO:0000256" key="5">
    <source>
        <dbReference type="ARBA" id="ARBA00022989"/>
    </source>
</evidence>
<feature type="domain" description="Amino acid permease/ SLC12A" evidence="8">
    <location>
        <begin position="14"/>
        <end position="454"/>
    </location>
</feature>
<feature type="transmembrane region" description="Helical" evidence="7">
    <location>
        <begin position="153"/>
        <end position="175"/>
    </location>
</feature>
<evidence type="ECO:0000256" key="4">
    <source>
        <dbReference type="ARBA" id="ARBA00022970"/>
    </source>
</evidence>
<feature type="transmembrane region" description="Helical" evidence="7">
    <location>
        <begin position="123"/>
        <end position="141"/>
    </location>
</feature>
<reference evidence="9 11" key="1">
    <citation type="submission" date="2024-01" db="EMBL/GenBank/DDBJ databases">
        <title>Seven novel Bacillus-like species.</title>
        <authorList>
            <person name="Liu G."/>
        </authorList>
    </citation>
    <scope>NUCLEOTIDE SEQUENCE [LARGE SCALE GENOMIC DNA]</scope>
    <source>
        <strain evidence="9 11">FJAT-53711</strain>
    </source>
</reference>
<accession>A0ABU8FSJ5</accession>
<feature type="transmembrane region" description="Helical" evidence="7">
    <location>
        <begin position="431"/>
        <end position="449"/>
    </location>
</feature>
<keyword evidence="2" id="KW-0813">Transport</keyword>
<dbReference type="EMBL" id="JBAWSV010000005">
    <property type="protein sequence ID" value="MEI4830936.1"/>
    <property type="molecule type" value="Genomic_DNA"/>
</dbReference>
<feature type="transmembrane region" description="Helical" evidence="7">
    <location>
        <begin position="195"/>
        <end position="214"/>
    </location>
</feature>
<evidence type="ECO:0000259" key="8">
    <source>
        <dbReference type="Pfam" id="PF00324"/>
    </source>
</evidence>
<feature type="transmembrane region" description="Helical" evidence="7">
    <location>
        <begin position="361"/>
        <end position="384"/>
    </location>
</feature>
<comment type="caution">
    <text evidence="9">The sequence shown here is derived from an EMBL/GenBank/DDBJ whole genome shotgun (WGS) entry which is preliminary data.</text>
</comment>
<keyword evidence="11" id="KW-1185">Reference proteome</keyword>
<dbReference type="InterPro" id="IPR004841">
    <property type="entry name" value="AA-permease/SLC12A_dom"/>
</dbReference>
<evidence type="ECO:0000313" key="11">
    <source>
        <dbReference type="Proteomes" id="UP001367922"/>
    </source>
</evidence>
<dbReference type="Proteomes" id="UP001367922">
    <property type="component" value="Unassembled WGS sequence"/>
</dbReference>
<keyword evidence="4" id="KW-0029">Amino-acid transport</keyword>
<dbReference type="PANTHER" id="PTHR43495:SF5">
    <property type="entry name" value="GAMMA-AMINOBUTYRIC ACID PERMEASE"/>
    <property type="match status" value="1"/>
</dbReference>
<evidence type="ECO:0000256" key="7">
    <source>
        <dbReference type="SAM" id="Phobius"/>
    </source>
</evidence>
<feature type="transmembrane region" description="Helical" evidence="7">
    <location>
        <begin position="280"/>
        <end position="307"/>
    </location>
</feature>
<organism evidence="9 11">
    <name type="scientific">Bacillus yunxiaonensis</name>
    <dbReference type="NCBI Taxonomy" id="3127665"/>
    <lineage>
        <taxon>Bacteria</taxon>
        <taxon>Bacillati</taxon>
        <taxon>Bacillota</taxon>
        <taxon>Bacilli</taxon>
        <taxon>Bacillales</taxon>
        <taxon>Bacillaceae</taxon>
        <taxon>Bacillus</taxon>
    </lineage>
</organism>
<dbReference type="PANTHER" id="PTHR43495">
    <property type="entry name" value="GABA PERMEASE"/>
    <property type="match status" value="1"/>
</dbReference>
<evidence type="ECO:0000256" key="1">
    <source>
        <dbReference type="ARBA" id="ARBA00004651"/>
    </source>
</evidence>
<keyword evidence="5 7" id="KW-1133">Transmembrane helix</keyword>
<feature type="transmembrane region" description="Helical" evidence="7">
    <location>
        <begin position="404"/>
        <end position="425"/>
    </location>
</feature>
<dbReference type="Gene3D" id="1.20.1740.10">
    <property type="entry name" value="Amino acid/polyamine transporter I"/>
    <property type="match status" value="1"/>
</dbReference>
<keyword evidence="6 7" id="KW-0472">Membrane</keyword>
<gene>
    <name evidence="9" type="ORF">WAX78_05880</name>
    <name evidence="10" type="ORF">WAX78_15920</name>
</gene>
<evidence type="ECO:0000256" key="6">
    <source>
        <dbReference type="ARBA" id="ARBA00023136"/>
    </source>
</evidence>
<evidence type="ECO:0000256" key="3">
    <source>
        <dbReference type="ARBA" id="ARBA00022692"/>
    </source>
</evidence>
<dbReference type="EMBL" id="JBAWSV010000001">
    <property type="protein sequence ID" value="MEI4828977.1"/>
    <property type="molecule type" value="Genomic_DNA"/>
</dbReference>